<evidence type="ECO:0000256" key="2">
    <source>
        <dbReference type="ARBA" id="ARBA00022552"/>
    </source>
</evidence>
<dbReference type="PROSITE" id="PS50303">
    <property type="entry name" value="PUM_HD"/>
    <property type="match status" value="1"/>
</dbReference>
<dbReference type="InterPro" id="IPR011989">
    <property type="entry name" value="ARM-like"/>
</dbReference>
<sequence>MSFLPTTSPTINRKHSSGKSLPSDEGGEVHSLTFCQESSGPKYPNTSSSPLDSFVSPKLGGFQPGADEANEPPSNKKQKLEHSTATVSPEQSSEMEKILARLSPKPQLPGVRQSVNQHILTKLSEQQALLEKQKDLLASNNAVPTTCIDVDGLYSASPLASVADSFPVSGAANDSQYDAEGTETSELHRLKQELLAANSKIALQEQELAQTRVIKHTLDQALGPPSEADFGGREISEQTISRLQNAFNASNRSLNQLHDAWSGQEDSQSDISDALSAGAYNRARGFWVPPTQQMFGMGMNAPTAERGYGEPMSLPSNSLAGQDQGKFWNTATTSSFPNHGPFHPHRVLSGPSSGTCGFDTRFSGEQARYLQAPGLGPRRSITQVNRGGSCFPTQNSPWGAFVPGPPSNPTPRSPANRPCSTYQQVGLYPIPPYQPRPAGTPLSPTATEFTSSSSNLVSWTNSSVGGNSIQTYISPHEPLNYRRLLDKNVSCDWKYIVDKIVCNNDQQASIFLQQKLKVGTAEQKYDIIEAIANQAYPLMVNRFGNFLIQRCFEHGSPEQVVAIANAIRGNTLSLSMDPFGCHVIQKAFDCVPEEHKAVMVHELLRRIPETVVHRYACHVWQKLFELRWSGEPPQIMAKVNEALRGMWHEVALGETGSLVVQNIFENCVEDEKRPAIEEVLAKIDLLAQGQFGNWCIQHICEHGAPHDKSRAIEHILLWAVDYSMDQFASKIVEKCLKIGGSDFLERYLARVCTGRADRPRMPLIDIAGDQYGNYLIQWILMNGAPHQRELVASHIR</sequence>
<organism evidence="8 9">
    <name type="scientific">Aspergillus sclerotialis</name>
    <dbReference type="NCBI Taxonomy" id="2070753"/>
    <lineage>
        <taxon>Eukaryota</taxon>
        <taxon>Fungi</taxon>
        <taxon>Dikarya</taxon>
        <taxon>Ascomycota</taxon>
        <taxon>Pezizomycotina</taxon>
        <taxon>Eurotiomycetes</taxon>
        <taxon>Eurotiomycetidae</taxon>
        <taxon>Eurotiales</taxon>
        <taxon>Aspergillaceae</taxon>
        <taxon>Aspergillus</taxon>
        <taxon>Aspergillus subgen. Polypaecilum</taxon>
    </lineage>
</organism>
<dbReference type="InterPro" id="IPR033712">
    <property type="entry name" value="Pumilio_RNA-bd"/>
</dbReference>
<dbReference type="PANTHER" id="PTHR12537:SF48">
    <property type="entry name" value="MEIOTIC COILED-COIL PROTEIN 2"/>
    <property type="match status" value="1"/>
</dbReference>
<reference evidence="9" key="1">
    <citation type="submission" date="2017-02" db="EMBL/GenBank/DDBJ databases">
        <authorList>
            <person name="Tafer H."/>
            <person name="Lopandic K."/>
        </authorList>
    </citation>
    <scope>NUCLEOTIDE SEQUENCE [LARGE SCALE GENOMIC DNA]</scope>
    <source>
        <strain evidence="9">CBS 366.77</strain>
    </source>
</reference>
<keyword evidence="1" id="KW-0690">Ribosome biogenesis</keyword>
<dbReference type="AlphaFoldDB" id="A0A3A2ZSF6"/>
<feature type="compositionally biased region" description="Polar residues" evidence="6">
    <location>
        <begin position="83"/>
        <end position="92"/>
    </location>
</feature>
<evidence type="ECO:0000313" key="8">
    <source>
        <dbReference type="EMBL" id="RJE26079.1"/>
    </source>
</evidence>
<dbReference type="Gene3D" id="1.25.10.10">
    <property type="entry name" value="Leucine-rich Repeat Variant"/>
    <property type="match status" value="1"/>
</dbReference>
<feature type="compositionally biased region" description="Polar residues" evidence="6">
    <location>
        <begin position="1"/>
        <end position="11"/>
    </location>
</feature>
<comment type="caution">
    <text evidence="8">The sequence shown here is derived from an EMBL/GenBank/DDBJ whole genome shotgun (WGS) entry which is preliminary data.</text>
</comment>
<dbReference type="SMART" id="SM00025">
    <property type="entry name" value="Pumilio"/>
    <property type="match status" value="8"/>
</dbReference>
<dbReference type="CDD" id="cd07920">
    <property type="entry name" value="Pumilio"/>
    <property type="match status" value="1"/>
</dbReference>
<dbReference type="PROSITE" id="PS50302">
    <property type="entry name" value="PUM"/>
    <property type="match status" value="3"/>
</dbReference>
<evidence type="ECO:0000256" key="4">
    <source>
        <dbReference type="ARBA" id="ARBA00024893"/>
    </source>
</evidence>
<dbReference type="GO" id="GO:0005737">
    <property type="term" value="C:cytoplasm"/>
    <property type="evidence" value="ECO:0007669"/>
    <property type="project" value="TreeGrafter"/>
</dbReference>
<dbReference type="SUPFAM" id="SSF48371">
    <property type="entry name" value="ARM repeat"/>
    <property type="match status" value="1"/>
</dbReference>
<feature type="repeat" description="Pumilio" evidence="5">
    <location>
        <begin position="566"/>
        <end position="601"/>
    </location>
</feature>
<keyword evidence="9" id="KW-1185">Reference proteome</keyword>
<evidence type="ECO:0000256" key="3">
    <source>
        <dbReference type="ARBA" id="ARBA00022737"/>
    </source>
</evidence>
<dbReference type="PANTHER" id="PTHR12537">
    <property type="entry name" value="RNA BINDING PROTEIN PUMILIO-RELATED"/>
    <property type="match status" value="1"/>
</dbReference>
<evidence type="ECO:0000259" key="7">
    <source>
        <dbReference type="PROSITE" id="PS50303"/>
    </source>
</evidence>
<evidence type="ECO:0000256" key="5">
    <source>
        <dbReference type="PROSITE-ProRule" id="PRU00317"/>
    </source>
</evidence>
<dbReference type="EMBL" id="MVGC01000030">
    <property type="protein sequence ID" value="RJE26079.1"/>
    <property type="molecule type" value="Genomic_DNA"/>
</dbReference>
<dbReference type="InterPro" id="IPR033133">
    <property type="entry name" value="PUM-HD"/>
</dbReference>
<feature type="region of interest" description="Disordered" evidence="6">
    <location>
        <begin position="1"/>
        <end position="96"/>
    </location>
</feature>
<dbReference type="OrthoDB" id="668540at2759"/>
<feature type="repeat" description="Pumilio" evidence="5">
    <location>
        <begin position="758"/>
        <end position="793"/>
    </location>
</feature>
<comment type="function">
    <text evidence="4">RNA-binding nucleolar protein required for pre-rRNA processing. Involved in production of 18S rRNA and assembly of small ribosomal subunit.</text>
</comment>
<evidence type="ECO:0000256" key="6">
    <source>
        <dbReference type="SAM" id="MobiDB-lite"/>
    </source>
</evidence>
<accession>A0A3A2ZSF6</accession>
<dbReference type="Pfam" id="PF00806">
    <property type="entry name" value="PUF"/>
    <property type="match status" value="8"/>
</dbReference>
<feature type="domain" description="PUM-HD" evidence="7">
    <location>
        <begin position="467"/>
        <end position="796"/>
    </location>
</feature>
<dbReference type="GO" id="GO:0010608">
    <property type="term" value="P:post-transcriptional regulation of gene expression"/>
    <property type="evidence" value="ECO:0007669"/>
    <property type="project" value="TreeGrafter"/>
</dbReference>
<protein>
    <submittedName>
        <fullName evidence="8">Pumilio-family RNA binding repeat protein</fullName>
    </submittedName>
</protein>
<keyword evidence="2" id="KW-0698">rRNA processing</keyword>
<dbReference type="STRING" id="2070753.A0A3A2ZSF6"/>
<proteinExistence type="predicted"/>
<dbReference type="GO" id="GO:0003730">
    <property type="term" value="F:mRNA 3'-UTR binding"/>
    <property type="evidence" value="ECO:0007669"/>
    <property type="project" value="TreeGrafter"/>
</dbReference>
<dbReference type="GO" id="GO:0006364">
    <property type="term" value="P:rRNA processing"/>
    <property type="evidence" value="ECO:0007669"/>
    <property type="project" value="UniProtKB-KW"/>
</dbReference>
<gene>
    <name evidence="8" type="ORF">PHISCL_01604</name>
</gene>
<keyword evidence="3" id="KW-0677">Repeat</keyword>
<dbReference type="Proteomes" id="UP000266188">
    <property type="component" value="Unassembled WGS sequence"/>
</dbReference>
<feature type="repeat" description="Pumilio" evidence="5">
    <location>
        <begin position="530"/>
        <end position="565"/>
    </location>
</feature>
<feature type="compositionally biased region" description="Polar residues" evidence="6">
    <location>
        <begin position="33"/>
        <end position="51"/>
    </location>
</feature>
<name>A0A3A2ZSF6_9EURO</name>
<evidence type="ECO:0000256" key="1">
    <source>
        <dbReference type="ARBA" id="ARBA00022517"/>
    </source>
</evidence>
<evidence type="ECO:0000313" key="9">
    <source>
        <dbReference type="Proteomes" id="UP000266188"/>
    </source>
</evidence>
<dbReference type="InterPro" id="IPR001313">
    <property type="entry name" value="Pumilio_RNA-bd_rpt"/>
</dbReference>
<dbReference type="InterPro" id="IPR016024">
    <property type="entry name" value="ARM-type_fold"/>
</dbReference>